<dbReference type="InterPro" id="IPR050214">
    <property type="entry name" value="Cys_Synth/Cystath_Beta-Synth"/>
</dbReference>
<evidence type="ECO:0000256" key="5">
    <source>
        <dbReference type="ARBA" id="ARBA00011738"/>
    </source>
</evidence>
<dbReference type="InterPro" id="IPR001216">
    <property type="entry name" value="P-phosphate_BS"/>
</dbReference>
<evidence type="ECO:0000256" key="8">
    <source>
        <dbReference type="ARBA" id="ARBA00022679"/>
    </source>
</evidence>
<dbReference type="PROSITE" id="PS00901">
    <property type="entry name" value="CYS_SYNTHASE"/>
    <property type="match status" value="1"/>
</dbReference>
<comment type="similarity">
    <text evidence="4">Belongs to the cysteine synthase/cystathionine beta-synthase family. SbnA subfamily.</text>
</comment>
<dbReference type="EMBL" id="JBHSUA010000019">
    <property type="protein sequence ID" value="MFC6397244.1"/>
    <property type="molecule type" value="Genomic_DNA"/>
</dbReference>
<keyword evidence="9" id="KW-0663">Pyridoxal phosphate</keyword>
<protein>
    <recommendedName>
        <fullName evidence="7">N-(2-amino-2-carboxyethyl)-L-glutamate synthase</fullName>
        <ecNumber evidence="6">2.5.1.140</ecNumber>
    </recommendedName>
</protein>
<dbReference type="Pfam" id="PF00291">
    <property type="entry name" value="PALP"/>
    <property type="match status" value="1"/>
</dbReference>
<evidence type="ECO:0000313" key="12">
    <source>
        <dbReference type="Proteomes" id="UP001596266"/>
    </source>
</evidence>
<evidence type="ECO:0000256" key="2">
    <source>
        <dbReference type="ARBA" id="ARBA00004056"/>
    </source>
</evidence>
<evidence type="ECO:0000256" key="6">
    <source>
        <dbReference type="ARBA" id="ARBA00012331"/>
    </source>
</evidence>
<comment type="cofactor">
    <cofactor evidence="1">
        <name>pyridoxal 5'-phosphate</name>
        <dbReference type="ChEBI" id="CHEBI:597326"/>
    </cofactor>
</comment>
<proteinExistence type="inferred from homology"/>
<dbReference type="CDD" id="cd01561">
    <property type="entry name" value="CBS_like"/>
    <property type="match status" value="1"/>
</dbReference>
<sequence length="334" mass="35036">MVFPSPPAPVSSIQDVVGSTPLVRLSRLFPNTEVFAKLESFNPGGSAKDRPALNMLRDALDTGRLQRGGTVVESSSGNLGMALARACTLAGVRFICVVDSRANRSTVATIRALGGEVSLVDTPDPETGDLLRARHLRVAELLRTIPGAISLDQYSNPANPAAHRDGTMREVAGALDHRVDHLFVAVSTTGTINGCTDYLREHDMATRVVAVDAVGSVLFDGEQGTRLLPGMGAGVVSPLSRLVIPDEVVRVTDAQAVAGCRALAIREGILAGASGGAVVWALSHARFSTGDRVAAILHDGGSAYLDTVHDDAWVTQELGLSRTDMDELVAEVAS</sequence>
<dbReference type="Proteomes" id="UP001596266">
    <property type="component" value="Unassembled WGS sequence"/>
</dbReference>
<dbReference type="EC" id="2.5.1.140" evidence="6"/>
<comment type="function">
    <text evidence="2">Catalyzes the synthesis of N-((2S)-2-amino-2-carboxyethyl)-L-glutamate (ACEGA) from O-phospho-L-serine and L-glutamate. Involved in the biosynthesis of L-2,3-diaminopropionic acid (L-Dap), a precursor of staphyloferrin B and antibiotics.</text>
</comment>
<comment type="subunit">
    <text evidence="5">Homodimer.</text>
</comment>
<evidence type="ECO:0000256" key="1">
    <source>
        <dbReference type="ARBA" id="ARBA00001933"/>
    </source>
</evidence>
<evidence type="ECO:0000256" key="4">
    <source>
        <dbReference type="ARBA" id="ARBA00008519"/>
    </source>
</evidence>
<evidence type="ECO:0000259" key="10">
    <source>
        <dbReference type="Pfam" id="PF00291"/>
    </source>
</evidence>
<gene>
    <name evidence="11" type="primary">sbnA</name>
    <name evidence="11" type="ORF">ACFP57_09665</name>
</gene>
<comment type="caution">
    <text evidence="11">The sequence shown here is derived from an EMBL/GenBank/DDBJ whole genome shotgun (WGS) entry which is preliminary data.</text>
</comment>
<name>A0ABW1X169_9ACTN</name>
<dbReference type="InterPro" id="IPR001926">
    <property type="entry name" value="TrpB-like_PALP"/>
</dbReference>
<keyword evidence="8" id="KW-0808">Transferase</keyword>
<dbReference type="SUPFAM" id="SSF53686">
    <property type="entry name" value="Tryptophan synthase beta subunit-like PLP-dependent enzymes"/>
    <property type="match status" value="1"/>
</dbReference>
<evidence type="ECO:0000256" key="3">
    <source>
        <dbReference type="ARBA" id="ARBA00004924"/>
    </source>
</evidence>
<dbReference type="PANTHER" id="PTHR10314">
    <property type="entry name" value="CYSTATHIONINE BETA-SYNTHASE"/>
    <property type="match status" value="1"/>
</dbReference>
<dbReference type="InterPro" id="IPR023927">
    <property type="entry name" value="SbnA"/>
</dbReference>
<evidence type="ECO:0000256" key="7">
    <source>
        <dbReference type="ARBA" id="ARBA00016985"/>
    </source>
</evidence>
<accession>A0ABW1X169</accession>
<evidence type="ECO:0000313" key="11">
    <source>
        <dbReference type="EMBL" id="MFC6397244.1"/>
    </source>
</evidence>
<dbReference type="RefSeq" id="WP_343886489.1">
    <property type="nucleotide sequence ID" value="NZ_BAAAKI010000016.1"/>
</dbReference>
<dbReference type="Gene3D" id="3.40.50.1100">
    <property type="match status" value="2"/>
</dbReference>
<keyword evidence="12" id="KW-1185">Reference proteome</keyword>
<dbReference type="InterPro" id="IPR036052">
    <property type="entry name" value="TrpB-like_PALP_sf"/>
</dbReference>
<comment type="pathway">
    <text evidence="3">Siderophore biosynthesis.</text>
</comment>
<reference evidence="12" key="1">
    <citation type="journal article" date="2019" name="Int. J. Syst. Evol. Microbiol.">
        <title>The Global Catalogue of Microorganisms (GCM) 10K type strain sequencing project: providing services to taxonomists for standard genome sequencing and annotation.</title>
        <authorList>
            <consortium name="The Broad Institute Genomics Platform"/>
            <consortium name="The Broad Institute Genome Sequencing Center for Infectious Disease"/>
            <person name="Wu L."/>
            <person name="Ma J."/>
        </authorList>
    </citation>
    <scope>NUCLEOTIDE SEQUENCE [LARGE SCALE GENOMIC DNA]</scope>
    <source>
        <strain evidence="12">CGMCC 1.15277</strain>
    </source>
</reference>
<feature type="domain" description="Tryptophan synthase beta chain-like PALP" evidence="10">
    <location>
        <begin position="14"/>
        <end position="298"/>
    </location>
</feature>
<evidence type="ECO:0000256" key="9">
    <source>
        <dbReference type="ARBA" id="ARBA00022898"/>
    </source>
</evidence>
<dbReference type="NCBIfam" id="TIGR03945">
    <property type="entry name" value="PLP_SbnA_fam"/>
    <property type="match status" value="1"/>
</dbReference>
<organism evidence="11 12">
    <name type="scientific">Luteococcus sanguinis</name>
    <dbReference type="NCBI Taxonomy" id="174038"/>
    <lineage>
        <taxon>Bacteria</taxon>
        <taxon>Bacillati</taxon>
        <taxon>Actinomycetota</taxon>
        <taxon>Actinomycetes</taxon>
        <taxon>Propionibacteriales</taxon>
        <taxon>Propionibacteriaceae</taxon>
        <taxon>Luteococcus</taxon>
    </lineage>
</organism>